<keyword evidence="3" id="KW-1185">Reference proteome</keyword>
<name>J3NVH4_GAET3</name>
<accession>J3NVH4</accession>
<dbReference type="GeneID" id="20345747"/>
<organism evidence="1">
    <name type="scientific">Gaeumannomyces tritici (strain R3-111a-1)</name>
    <name type="common">Wheat and barley take-all root rot fungus</name>
    <name type="synonym">Gaeumannomyces graminis var. tritici</name>
    <dbReference type="NCBI Taxonomy" id="644352"/>
    <lineage>
        <taxon>Eukaryota</taxon>
        <taxon>Fungi</taxon>
        <taxon>Dikarya</taxon>
        <taxon>Ascomycota</taxon>
        <taxon>Pezizomycotina</taxon>
        <taxon>Sordariomycetes</taxon>
        <taxon>Sordariomycetidae</taxon>
        <taxon>Magnaporthales</taxon>
        <taxon>Magnaporthaceae</taxon>
        <taxon>Gaeumannomyces</taxon>
    </lineage>
</organism>
<proteinExistence type="predicted"/>
<dbReference type="Proteomes" id="UP000006039">
    <property type="component" value="Unassembled WGS sequence"/>
</dbReference>
<dbReference type="STRING" id="644352.J3NVH4"/>
<gene>
    <name evidence="2" type="primary">20345747</name>
    <name evidence="1" type="ORF">GGTG_05289</name>
</gene>
<dbReference type="eggNOG" id="KOG0295">
    <property type="taxonomic scope" value="Eukaryota"/>
</dbReference>
<reference evidence="1" key="2">
    <citation type="submission" date="2010-07" db="EMBL/GenBank/DDBJ databases">
        <authorList>
            <consortium name="The Broad Institute Genome Sequencing Platform"/>
            <consortium name="Broad Institute Genome Sequencing Center for Infectious Disease"/>
            <person name="Ma L.-J."/>
            <person name="Dead R."/>
            <person name="Young S."/>
            <person name="Zeng Q."/>
            <person name="Koehrsen M."/>
            <person name="Alvarado L."/>
            <person name="Berlin A."/>
            <person name="Chapman S.B."/>
            <person name="Chen Z."/>
            <person name="Freedman E."/>
            <person name="Gellesch M."/>
            <person name="Goldberg J."/>
            <person name="Griggs A."/>
            <person name="Gujja S."/>
            <person name="Heilman E.R."/>
            <person name="Heiman D."/>
            <person name="Hepburn T."/>
            <person name="Howarth C."/>
            <person name="Jen D."/>
            <person name="Larson L."/>
            <person name="Mehta T."/>
            <person name="Neiman D."/>
            <person name="Pearson M."/>
            <person name="Roberts A."/>
            <person name="Saif S."/>
            <person name="Shea T."/>
            <person name="Shenoy N."/>
            <person name="Sisk P."/>
            <person name="Stolte C."/>
            <person name="Sykes S."/>
            <person name="Walk T."/>
            <person name="White J."/>
            <person name="Yandava C."/>
            <person name="Haas B."/>
            <person name="Nusbaum C."/>
            <person name="Birren B."/>
        </authorList>
    </citation>
    <scope>NUCLEOTIDE SEQUENCE</scope>
    <source>
        <strain evidence="1">R3-111a-1</strain>
    </source>
</reference>
<dbReference type="SUPFAM" id="SSF50998">
    <property type="entry name" value="Quinoprotein alcohol dehydrogenase-like"/>
    <property type="match status" value="1"/>
</dbReference>
<dbReference type="InterPro" id="IPR011047">
    <property type="entry name" value="Quinoprotein_ADH-like_sf"/>
</dbReference>
<dbReference type="InterPro" id="IPR015943">
    <property type="entry name" value="WD40/YVTN_repeat-like_dom_sf"/>
</dbReference>
<dbReference type="OrthoDB" id="2013972at2759"/>
<evidence type="ECO:0000313" key="3">
    <source>
        <dbReference type="Proteomes" id="UP000006039"/>
    </source>
</evidence>
<dbReference type="Gene3D" id="2.130.10.10">
    <property type="entry name" value="YVTN repeat-like/Quinoprotein amine dehydrogenase"/>
    <property type="match status" value="1"/>
</dbReference>
<reference evidence="2" key="5">
    <citation type="submission" date="2018-04" db="UniProtKB">
        <authorList>
            <consortium name="EnsemblFungi"/>
        </authorList>
    </citation>
    <scope>IDENTIFICATION</scope>
    <source>
        <strain evidence="2">R3-111a-1</strain>
    </source>
</reference>
<dbReference type="VEuPathDB" id="FungiDB:GGTG_05289"/>
<dbReference type="EnsemblFungi" id="EJT75352">
    <property type="protein sequence ID" value="EJT75352"/>
    <property type="gene ID" value="GGTG_05289"/>
</dbReference>
<dbReference type="RefSeq" id="XP_009221352.1">
    <property type="nucleotide sequence ID" value="XM_009223088.1"/>
</dbReference>
<reference evidence="3" key="1">
    <citation type="submission" date="2010-07" db="EMBL/GenBank/DDBJ databases">
        <title>The genome sequence of Gaeumannomyces graminis var. tritici strain R3-111a-1.</title>
        <authorList>
            <consortium name="The Broad Institute Genome Sequencing Platform"/>
            <person name="Ma L.-J."/>
            <person name="Dead R."/>
            <person name="Young S."/>
            <person name="Zeng Q."/>
            <person name="Koehrsen M."/>
            <person name="Alvarado L."/>
            <person name="Berlin A."/>
            <person name="Chapman S.B."/>
            <person name="Chen Z."/>
            <person name="Freedman E."/>
            <person name="Gellesch M."/>
            <person name="Goldberg J."/>
            <person name="Griggs A."/>
            <person name="Gujja S."/>
            <person name="Heilman E.R."/>
            <person name="Heiman D."/>
            <person name="Hepburn T."/>
            <person name="Howarth C."/>
            <person name="Jen D."/>
            <person name="Larson L."/>
            <person name="Mehta T."/>
            <person name="Neiman D."/>
            <person name="Pearson M."/>
            <person name="Roberts A."/>
            <person name="Saif S."/>
            <person name="Shea T."/>
            <person name="Shenoy N."/>
            <person name="Sisk P."/>
            <person name="Stolte C."/>
            <person name="Sykes S."/>
            <person name="Walk T."/>
            <person name="White J."/>
            <person name="Yandava C."/>
            <person name="Haas B."/>
            <person name="Nusbaum C."/>
            <person name="Birren B."/>
        </authorList>
    </citation>
    <scope>NUCLEOTIDE SEQUENCE [LARGE SCALE GENOMIC DNA]</scope>
    <source>
        <strain evidence="3">R3-111a-1</strain>
    </source>
</reference>
<dbReference type="AlphaFoldDB" id="J3NVH4"/>
<protein>
    <submittedName>
        <fullName evidence="1 2">Uncharacterized protein</fullName>
    </submittedName>
</protein>
<reference evidence="1" key="3">
    <citation type="submission" date="2010-09" db="EMBL/GenBank/DDBJ databases">
        <title>Annotation of Gaeumannomyces graminis var. tritici R3-111a-1.</title>
        <authorList>
            <consortium name="The Broad Institute Genome Sequencing Platform"/>
            <person name="Ma L.-J."/>
            <person name="Dead R."/>
            <person name="Young S.K."/>
            <person name="Zeng Q."/>
            <person name="Gargeya S."/>
            <person name="Fitzgerald M."/>
            <person name="Haas B."/>
            <person name="Abouelleil A."/>
            <person name="Alvarado L."/>
            <person name="Arachchi H.M."/>
            <person name="Berlin A."/>
            <person name="Brown A."/>
            <person name="Chapman S.B."/>
            <person name="Chen Z."/>
            <person name="Dunbar C."/>
            <person name="Freedman E."/>
            <person name="Gearin G."/>
            <person name="Gellesch M."/>
            <person name="Goldberg J."/>
            <person name="Griggs A."/>
            <person name="Gujja S."/>
            <person name="Heiman D."/>
            <person name="Howarth C."/>
            <person name="Larson L."/>
            <person name="Lui A."/>
            <person name="MacDonald P.J.P."/>
            <person name="Mehta T."/>
            <person name="Montmayeur A."/>
            <person name="Murphy C."/>
            <person name="Neiman D."/>
            <person name="Pearson M."/>
            <person name="Priest M."/>
            <person name="Roberts A."/>
            <person name="Saif S."/>
            <person name="Shea T."/>
            <person name="Shenoy N."/>
            <person name="Sisk P."/>
            <person name="Stolte C."/>
            <person name="Sykes S."/>
            <person name="Yandava C."/>
            <person name="Wortman J."/>
            <person name="Nusbaum C."/>
            <person name="Birren B."/>
        </authorList>
    </citation>
    <scope>NUCLEOTIDE SEQUENCE</scope>
    <source>
        <strain evidence="1">R3-111a-1</strain>
    </source>
</reference>
<sequence>MSRYLTYTPSRRQAPRLPAGRFLELDHREIQAQTRTRTREVLKLAFSPNGEWILGLAEPRPEGTQFAYVEKAPKTLYAWRARRVLDLANPDDYAINHDGHGNRRHFLASDLAFAPPRPGSAAISIACPTCRSNDEYREPNLNIYHVTPGPPLATFARATWVALPISEPIAWSADGKIIAAASISNPSRVWLVAVTPTKPPHLLRVLPNFSGRLTHLAFVPRAGGGGPEVGGDYALASASLDGVVRITDVETGHTLRKFDMAATGAPHHHYREGVGLFRASADGSVVASVWGREVMLWYPATGEARVYSLEAARPTEGWPLDISPDCRYLACRTEVGFDVSDLATGRFMGEARVDDSSFFAAAAFSWDNKQMAVGKNTGEMYVYDMNVVNCAV</sequence>
<evidence type="ECO:0000313" key="2">
    <source>
        <dbReference type="EnsemblFungi" id="EJT75352"/>
    </source>
</evidence>
<dbReference type="EMBL" id="GL385397">
    <property type="protein sequence ID" value="EJT75352.1"/>
    <property type="molecule type" value="Genomic_DNA"/>
</dbReference>
<evidence type="ECO:0000313" key="1">
    <source>
        <dbReference type="EMBL" id="EJT75352.1"/>
    </source>
</evidence>
<reference evidence="2" key="4">
    <citation type="journal article" date="2015" name="G3 (Bethesda)">
        <title>Genome sequences of three phytopathogenic species of the Magnaporthaceae family of fungi.</title>
        <authorList>
            <person name="Okagaki L.H."/>
            <person name="Nunes C.C."/>
            <person name="Sailsbery J."/>
            <person name="Clay B."/>
            <person name="Brown D."/>
            <person name="John T."/>
            <person name="Oh Y."/>
            <person name="Young N."/>
            <person name="Fitzgerald M."/>
            <person name="Haas B.J."/>
            <person name="Zeng Q."/>
            <person name="Young S."/>
            <person name="Adiconis X."/>
            <person name="Fan L."/>
            <person name="Levin J.Z."/>
            <person name="Mitchell T.K."/>
            <person name="Okubara P.A."/>
            <person name="Farman M.L."/>
            <person name="Kohn L.M."/>
            <person name="Birren B."/>
            <person name="Ma L.-J."/>
            <person name="Dean R.A."/>
        </authorList>
    </citation>
    <scope>NUCLEOTIDE SEQUENCE</scope>
    <source>
        <strain evidence="2">R3-111a-1</strain>
    </source>
</reference>
<dbReference type="HOGENOM" id="CLU_056962_0_0_1"/>